<keyword evidence="9 10" id="KW-0496">Mitochondrion</keyword>
<keyword evidence="9" id="KW-0249">Electron transport</keyword>
<keyword evidence="4 9" id="KW-0813">Transport</keyword>
<evidence type="ECO:0000256" key="8">
    <source>
        <dbReference type="ARBA" id="ARBA00049551"/>
    </source>
</evidence>
<dbReference type="GO" id="GO:0030964">
    <property type="term" value="C:NADH dehydrogenase complex"/>
    <property type="evidence" value="ECO:0007669"/>
    <property type="project" value="TreeGrafter"/>
</dbReference>
<reference evidence="10" key="1">
    <citation type="journal article" date="2023" name="Int J Biol">
        <title>Comparative analysis of the mitochondrial genomes of the family Mactridae (Mollusca: Venerida) and their phylogenetic implications.</title>
        <authorList>
            <person name="Ma P."/>
            <person name="Liu Y."/>
            <person name="Wang J."/>
            <person name="Chen Y."/>
            <person name="Zhang Z."/>
            <person name="Zhang T."/>
            <person name="Wang H."/>
        </authorList>
    </citation>
    <scope>NUCLEOTIDE SEQUENCE</scope>
</reference>
<reference evidence="10" key="2">
    <citation type="submission" date="2023-01" db="EMBL/GenBank/DDBJ databases">
        <authorList>
            <person name="Ma P."/>
            <person name="Wang H."/>
            <person name="Liu Y."/>
        </authorList>
    </citation>
    <scope>NUCLEOTIDE SEQUENCE</scope>
</reference>
<evidence type="ECO:0000256" key="5">
    <source>
        <dbReference type="ARBA" id="ARBA00022692"/>
    </source>
</evidence>
<feature type="transmembrane region" description="Helical" evidence="9">
    <location>
        <begin position="103"/>
        <end position="122"/>
    </location>
</feature>
<dbReference type="PANTHER" id="PTHR11058:SF9">
    <property type="entry name" value="NADH-UBIQUINONE OXIDOREDUCTASE CHAIN 3"/>
    <property type="match status" value="1"/>
</dbReference>
<accession>A0AA49X7Q2</accession>
<dbReference type="Gene3D" id="1.20.58.1610">
    <property type="entry name" value="NADH:ubiquinone/plastoquinone oxidoreductase, chain 3"/>
    <property type="match status" value="1"/>
</dbReference>
<comment type="similarity">
    <text evidence="2 9">Belongs to the complex I subunit 3 family.</text>
</comment>
<feature type="transmembrane region" description="Helical" evidence="9">
    <location>
        <begin position="67"/>
        <end position="91"/>
    </location>
</feature>
<protein>
    <recommendedName>
        <fullName evidence="3 9">NADH-ubiquinone oxidoreductase chain 3</fullName>
        <ecNumber evidence="9">7.1.1.2</ecNumber>
    </recommendedName>
</protein>
<keyword evidence="6 9" id="KW-1133">Transmembrane helix</keyword>
<comment type="catalytic activity">
    <reaction evidence="8 9">
        <text>a ubiquinone + NADH + 5 H(+)(in) = a ubiquinol + NAD(+) + 4 H(+)(out)</text>
        <dbReference type="Rhea" id="RHEA:29091"/>
        <dbReference type="Rhea" id="RHEA-COMP:9565"/>
        <dbReference type="Rhea" id="RHEA-COMP:9566"/>
        <dbReference type="ChEBI" id="CHEBI:15378"/>
        <dbReference type="ChEBI" id="CHEBI:16389"/>
        <dbReference type="ChEBI" id="CHEBI:17976"/>
        <dbReference type="ChEBI" id="CHEBI:57540"/>
        <dbReference type="ChEBI" id="CHEBI:57945"/>
        <dbReference type="EC" id="7.1.1.2"/>
    </reaction>
</comment>
<dbReference type="Pfam" id="PF00507">
    <property type="entry name" value="Oxidored_q4"/>
    <property type="match status" value="1"/>
</dbReference>
<dbReference type="GO" id="GO:0008137">
    <property type="term" value="F:NADH dehydrogenase (ubiquinone) activity"/>
    <property type="evidence" value="ECO:0007669"/>
    <property type="project" value="UniProtKB-UniRule"/>
</dbReference>
<evidence type="ECO:0000256" key="3">
    <source>
        <dbReference type="ARBA" id="ARBA00021007"/>
    </source>
</evidence>
<keyword evidence="5 9" id="KW-0812">Transmembrane</keyword>
<keyword evidence="9" id="KW-0520">NAD</keyword>
<dbReference type="InterPro" id="IPR000440">
    <property type="entry name" value="NADH_UbQ/plastoQ_OxRdtase_su3"/>
</dbReference>
<evidence type="ECO:0000256" key="9">
    <source>
        <dbReference type="RuleBase" id="RU003640"/>
    </source>
</evidence>
<comment type="subcellular location">
    <subcellularLocation>
        <location evidence="1">Membrane</location>
    </subcellularLocation>
    <subcellularLocation>
        <location evidence="9">Mitochondrion membrane</location>
        <topology evidence="9">Multi-pass membrane protein</topology>
    </subcellularLocation>
</comment>
<geneLocation type="mitochondrion" evidence="10"/>
<dbReference type="GO" id="GO:0031966">
    <property type="term" value="C:mitochondrial membrane"/>
    <property type="evidence" value="ECO:0007669"/>
    <property type="project" value="UniProtKB-SubCell"/>
</dbReference>
<name>A0AA49X7Q2_9BIVA</name>
<dbReference type="EC" id="7.1.1.2" evidence="9"/>
<evidence type="ECO:0000256" key="6">
    <source>
        <dbReference type="ARBA" id="ARBA00022989"/>
    </source>
</evidence>
<comment type="function">
    <text evidence="9">Core subunit of the mitochondrial membrane respiratory chain NADH dehydrogenase (Complex I) which catalyzes electron transfer from NADH through the respiratory chain, using ubiquinone as an electron acceptor. Essential for the catalytic activity of complex I.</text>
</comment>
<dbReference type="InterPro" id="IPR038430">
    <property type="entry name" value="NDAH_ubi_oxred_su3_sf"/>
</dbReference>
<proteinExistence type="inferred from homology"/>
<evidence type="ECO:0000256" key="1">
    <source>
        <dbReference type="ARBA" id="ARBA00004370"/>
    </source>
</evidence>
<evidence type="ECO:0000256" key="4">
    <source>
        <dbReference type="ARBA" id="ARBA00022448"/>
    </source>
</evidence>
<organism evidence="10">
    <name type="scientific">Raeta sp</name>
    <dbReference type="NCBI Taxonomy" id="3067663"/>
    <lineage>
        <taxon>Eukaryota</taxon>
        <taxon>Metazoa</taxon>
        <taxon>Spiralia</taxon>
        <taxon>Lophotrochozoa</taxon>
        <taxon>Mollusca</taxon>
        <taxon>Bivalvia</taxon>
        <taxon>Autobranchia</taxon>
        <taxon>Heteroconchia</taxon>
        <taxon>Euheterodonta</taxon>
        <taxon>Imparidentia</taxon>
        <taxon>Neoheterodontei</taxon>
        <taxon>Venerida</taxon>
        <taxon>Mactroidea</taxon>
        <taxon>Anatinellidae</taxon>
        <taxon>Raeta</taxon>
    </lineage>
</organism>
<gene>
    <name evidence="10" type="primary">nad3</name>
</gene>
<keyword evidence="9" id="KW-1278">Translocase</keyword>
<keyword evidence="9" id="KW-0679">Respiratory chain</keyword>
<evidence type="ECO:0000313" key="10">
    <source>
        <dbReference type="EMBL" id="WLK25967.1"/>
    </source>
</evidence>
<keyword evidence="9" id="KW-0830">Ubiquinone</keyword>
<evidence type="ECO:0000256" key="2">
    <source>
        <dbReference type="ARBA" id="ARBA00008472"/>
    </source>
</evidence>
<keyword evidence="7 9" id="KW-0472">Membrane</keyword>
<dbReference type="PANTHER" id="PTHR11058">
    <property type="entry name" value="NADH-UBIQUINONE OXIDOREDUCTASE CHAIN 3"/>
    <property type="match status" value="1"/>
</dbReference>
<dbReference type="EMBL" id="OQ197859">
    <property type="protein sequence ID" value="WLK25967.1"/>
    <property type="molecule type" value="Genomic_DNA"/>
</dbReference>
<feature type="transmembrane region" description="Helical" evidence="9">
    <location>
        <begin position="21"/>
        <end position="39"/>
    </location>
</feature>
<sequence>MKSFMVSEESLMMSVLIGLKYVVGVVLIGFLMCLISVVVCQRSRFSKDQKISFECGFDPLSSARVPFSLPFFLVALLFLLFDVEVILLLGLCFSLKVVSFKMCYLSMLMCVLFCVILLMGLGHEMNEGSLDWRH</sequence>
<dbReference type="AlphaFoldDB" id="A0AA49X7Q2"/>
<evidence type="ECO:0000256" key="7">
    <source>
        <dbReference type="ARBA" id="ARBA00023136"/>
    </source>
</evidence>